<accession>S3CS01</accession>
<keyword evidence="6" id="KW-1185">Reference proteome</keyword>
<name>S3CS01_OPHP1</name>
<organism evidence="5 6">
    <name type="scientific">Ophiostoma piceae (strain UAMH 11346)</name>
    <name type="common">Sap stain fungus</name>
    <dbReference type="NCBI Taxonomy" id="1262450"/>
    <lineage>
        <taxon>Eukaryota</taxon>
        <taxon>Fungi</taxon>
        <taxon>Dikarya</taxon>
        <taxon>Ascomycota</taxon>
        <taxon>Pezizomycotina</taxon>
        <taxon>Sordariomycetes</taxon>
        <taxon>Sordariomycetidae</taxon>
        <taxon>Ophiostomatales</taxon>
        <taxon>Ophiostomataceae</taxon>
        <taxon>Ophiostoma</taxon>
    </lineage>
</organism>
<gene>
    <name evidence="5" type="ORF">F503_07189</name>
</gene>
<evidence type="ECO:0000256" key="3">
    <source>
        <dbReference type="ARBA" id="ARBA00024947"/>
    </source>
</evidence>
<reference evidence="5 6" key="1">
    <citation type="journal article" date="2013" name="BMC Genomics">
        <title>The genome and transcriptome of the pine saprophyte Ophiostoma piceae, and a comparison with the bark beetle-associated pine pathogen Grosmannia clavigera.</title>
        <authorList>
            <person name="Haridas S."/>
            <person name="Wang Y."/>
            <person name="Lim L."/>
            <person name="Massoumi Alamouti S."/>
            <person name="Jackman S."/>
            <person name="Docking R."/>
            <person name="Robertson G."/>
            <person name="Birol I."/>
            <person name="Bohlmann J."/>
            <person name="Breuil C."/>
        </authorList>
    </citation>
    <scope>NUCLEOTIDE SEQUENCE [LARGE SCALE GENOMIC DNA]</scope>
    <source>
        <strain evidence="5 6">UAMH 11346</strain>
    </source>
</reference>
<evidence type="ECO:0000259" key="4">
    <source>
        <dbReference type="Pfam" id="PF03364"/>
    </source>
</evidence>
<sequence>MATARSVLRRLAPAHGLSRCVAQHTPAAHILPPQQRGIFNLAAAALGQASSGHQQTLTTTRTLPYAAGDLFRIVADINAYAQFLPHCTSSRVTHWRPLPSDEESKWPSRADLTVGWGPISQTYSSRVYCVPGHGVVEAVSGRGGAPTLSSVERVEIGLNKSEDDDGRRLGAATATDDDTFESLVTRWKVQPLEAQQQKGREKTRVELHIQFQFRNPLYQIAAARVGNEMATKMIEAFEARAAALLAPKGRQL</sequence>
<comment type="subunit">
    <text evidence="2">Interacts with coenzyme Q.</text>
</comment>
<dbReference type="CDD" id="cd07813">
    <property type="entry name" value="COQ10p_like"/>
    <property type="match status" value="1"/>
</dbReference>
<dbReference type="Pfam" id="PF03364">
    <property type="entry name" value="Polyketide_cyc"/>
    <property type="match status" value="1"/>
</dbReference>
<dbReference type="HOGENOM" id="CLU_079653_1_1_1"/>
<dbReference type="SUPFAM" id="SSF55961">
    <property type="entry name" value="Bet v1-like"/>
    <property type="match status" value="1"/>
</dbReference>
<evidence type="ECO:0000313" key="5">
    <source>
        <dbReference type="EMBL" id="EPE09413.1"/>
    </source>
</evidence>
<dbReference type="AlphaFoldDB" id="S3CS01"/>
<dbReference type="EMBL" id="KE148147">
    <property type="protein sequence ID" value="EPE09413.1"/>
    <property type="molecule type" value="Genomic_DNA"/>
</dbReference>
<dbReference type="VEuPathDB" id="FungiDB:F503_07189"/>
<dbReference type="InterPro" id="IPR023393">
    <property type="entry name" value="START-like_dom_sf"/>
</dbReference>
<protein>
    <submittedName>
        <fullName evidence="5">Cyclase dehydrase</fullName>
    </submittedName>
</protein>
<evidence type="ECO:0000313" key="6">
    <source>
        <dbReference type="Proteomes" id="UP000016923"/>
    </source>
</evidence>
<feature type="domain" description="Coenzyme Q-binding protein COQ10 START" evidence="4">
    <location>
        <begin position="64"/>
        <end position="238"/>
    </location>
</feature>
<dbReference type="GO" id="GO:0005739">
    <property type="term" value="C:mitochondrion"/>
    <property type="evidence" value="ECO:0007669"/>
    <property type="project" value="TreeGrafter"/>
</dbReference>
<dbReference type="PANTHER" id="PTHR12901:SF10">
    <property type="entry name" value="COENZYME Q-BINDING PROTEIN COQ10, MITOCHONDRIAL"/>
    <property type="match status" value="1"/>
</dbReference>
<dbReference type="OMA" id="QLHAAMM"/>
<comment type="function">
    <text evidence="3">Required for the function of coenzyme Q in the respiratory chain. May serve as a chaperone or may be involved in the transport of Q6 from its site of synthesis to the catalytic sites of the respiratory complexes.</text>
</comment>
<dbReference type="InterPro" id="IPR005031">
    <property type="entry name" value="COQ10_START"/>
</dbReference>
<dbReference type="STRING" id="1262450.S3CS01"/>
<dbReference type="Proteomes" id="UP000016923">
    <property type="component" value="Unassembled WGS sequence"/>
</dbReference>
<dbReference type="OrthoDB" id="292693at2759"/>
<dbReference type="PANTHER" id="PTHR12901">
    <property type="entry name" value="SPERM PROTEIN HOMOLOG"/>
    <property type="match status" value="1"/>
</dbReference>
<dbReference type="InterPro" id="IPR044996">
    <property type="entry name" value="COQ10-like"/>
</dbReference>
<dbReference type="Gene3D" id="3.30.530.20">
    <property type="match status" value="1"/>
</dbReference>
<evidence type="ECO:0000256" key="1">
    <source>
        <dbReference type="ARBA" id="ARBA00006885"/>
    </source>
</evidence>
<dbReference type="GO" id="GO:0048039">
    <property type="term" value="F:ubiquinone binding"/>
    <property type="evidence" value="ECO:0007669"/>
    <property type="project" value="InterPro"/>
</dbReference>
<evidence type="ECO:0000256" key="2">
    <source>
        <dbReference type="ARBA" id="ARBA00011814"/>
    </source>
</evidence>
<proteinExistence type="inferred from homology"/>
<comment type="similarity">
    <text evidence="1">Belongs to the COQ10 family.</text>
</comment>
<dbReference type="GO" id="GO:0045333">
    <property type="term" value="P:cellular respiration"/>
    <property type="evidence" value="ECO:0007669"/>
    <property type="project" value="InterPro"/>
</dbReference>
<dbReference type="eggNOG" id="KOG3177">
    <property type="taxonomic scope" value="Eukaryota"/>
</dbReference>